<feature type="domain" description="TonB-dependent receptor plug" evidence="2">
    <location>
        <begin position="124"/>
        <end position="257"/>
    </location>
</feature>
<dbReference type="Pfam" id="PF07715">
    <property type="entry name" value="Plug"/>
    <property type="match status" value="1"/>
</dbReference>
<dbReference type="Gene3D" id="2.60.40.1120">
    <property type="entry name" value="Carboxypeptidase-like, regulatory domain"/>
    <property type="match status" value="1"/>
</dbReference>
<name>A0ABW9JC29_9SPHI</name>
<keyword evidence="4" id="KW-1185">Reference proteome</keyword>
<evidence type="ECO:0000259" key="2">
    <source>
        <dbReference type="Pfam" id="PF07715"/>
    </source>
</evidence>
<dbReference type="InterPro" id="IPR008969">
    <property type="entry name" value="CarboxyPept-like_regulatory"/>
</dbReference>
<dbReference type="SUPFAM" id="SSF56935">
    <property type="entry name" value="Porins"/>
    <property type="match status" value="1"/>
</dbReference>
<organism evidence="3 4">
    <name type="scientific">Pedobacter helvus</name>
    <dbReference type="NCBI Taxonomy" id="2563444"/>
    <lineage>
        <taxon>Bacteria</taxon>
        <taxon>Pseudomonadati</taxon>
        <taxon>Bacteroidota</taxon>
        <taxon>Sphingobacteriia</taxon>
        <taxon>Sphingobacteriales</taxon>
        <taxon>Sphingobacteriaceae</taxon>
        <taxon>Pedobacter</taxon>
    </lineage>
</organism>
<reference evidence="3 4" key="1">
    <citation type="submission" date="2024-12" db="EMBL/GenBank/DDBJ databases">
        <authorList>
            <person name="Hu S."/>
        </authorList>
    </citation>
    <scope>NUCLEOTIDE SEQUENCE [LARGE SCALE GENOMIC DNA]</scope>
    <source>
        <strain evidence="3 4">P-25</strain>
    </source>
</reference>
<evidence type="ECO:0000313" key="3">
    <source>
        <dbReference type="EMBL" id="MFN0289952.1"/>
    </source>
</evidence>
<dbReference type="Proteomes" id="UP001517367">
    <property type="component" value="Unassembled WGS sequence"/>
</dbReference>
<comment type="caution">
    <text evidence="3">The sequence shown here is derived from an EMBL/GenBank/DDBJ whole genome shotgun (WGS) entry which is preliminary data.</text>
</comment>
<dbReference type="Gene3D" id="2.170.130.10">
    <property type="entry name" value="TonB-dependent receptor, plug domain"/>
    <property type="match status" value="1"/>
</dbReference>
<protein>
    <submittedName>
        <fullName evidence="3">TonB-dependent receptor plug domain-containing protein</fullName>
    </submittedName>
</protein>
<proteinExistence type="predicted"/>
<dbReference type="SUPFAM" id="SSF49464">
    <property type="entry name" value="Carboxypeptidase regulatory domain-like"/>
    <property type="match status" value="1"/>
</dbReference>
<dbReference type="InterPro" id="IPR039426">
    <property type="entry name" value="TonB-dep_rcpt-like"/>
</dbReference>
<dbReference type="InterPro" id="IPR012910">
    <property type="entry name" value="Plug_dom"/>
</dbReference>
<evidence type="ECO:0000313" key="4">
    <source>
        <dbReference type="Proteomes" id="UP001517367"/>
    </source>
</evidence>
<dbReference type="PANTHER" id="PTHR30069">
    <property type="entry name" value="TONB-DEPENDENT OUTER MEMBRANE RECEPTOR"/>
    <property type="match status" value="1"/>
</dbReference>
<keyword evidence="3" id="KW-0675">Receptor</keyword>
<sequence length="933" mass="105200">MSSVSLKKFMLFFAVFLGFSRVGYTQNYQVKGKVESLFGADKAAFVNIVFKGDKNYSISTNERGEYILRTIAAGKYTVSFSSINFKLKTIDFRIISDTVLNAKLEPLQRLLEEVYVTASQVKGRASTSVIDRKAMELLQPSSFTDLLELLPGGRTITPNLTQMNQIRLREPSNAPTGYNTGSLGTAFYIDGAPINTGANMQTTSGVLDDDPIGNPMNPNSSRISVNRGVDMRSISTDQIEKVEIVRGIPSVEYGDLTSGLVNIERKKGNTPYTARMKADGFSKLYAIGKGVSILEKNLFINSNVDFLDSKADPRDNYENYKRITASVRTEKFWENINNRFTWSTALDYATNIDNERIDPDNSYALTDSYRSTFKSYSLNNAFKFKFNNDKILKSLDFSTKVSYQEDVIDLTRWVQARSATVLVNSLVEGAHYANYVTPSYAAELDVEGKPLYVFLKGVSTLGFSQGTVTHQLRLGTEYNYSKNFGGGQIYDLNYPLSLNSVSSVRPRAFKDIPALQNFSFFAEDGAKILAGAHRIDVTAGLRTMAMLGVDNKYDIANKVHFDPRINMVWHLPNFSLAGKNVEVSFGTGFGVQHKLPTMDMLYPNKTYIDNIQLNYYHNNPEFIRANAKTTIVNTENYELKAARNLKGEINADFSYDGNRLSVTYFRESMSSGFRPMSRYRVVDYKLYDNASIDASTITSRPNVEDFAYTEMKEYYGYSVSSNGSGMFKEGIEFQFSTKRFSAINSRFTLNGAWFNNRYKSSVVNYGIISTTVFTEGKVRQYIGIYDEDEGTNFQQFNTNLTVDSYLPKLGLMLSASAQSLWFTSDKENYKTGVPIAYMDINENVLPYTEASKTDANLRWLLQNYNDTKFIESRVPINLQVNIKASKDFKDKARISMFVSRLLTYAPSYTTFNGVTMVRQGASPYFGMELNFNL</sequence>
<dbReference type="PANTHER" id="PTHR30069:SF29">
    <property type="entry name" value="HEMOGLOBIN AND HEMOGLOBIN-HAPTOGLOBIN-BINDING PROTEIN 1-RELATED"/>
    <property type="match status" value="1"/>
</dbReference>
<accession>A0ABW9JC29</accession>
<evidence type="ECO:0000256" key="1">
    <source>
        <dbReference type="ARBA" id="ARBA00022729"/>
    </source>
</evidence>
<gene>
    <name evidence="3" type="ORF">E5L68_001030</name>
</gene>
<dbReference type="EMBL" id="SRMP02000001">
    <property type="protein sequence ID" value="MFN0289952.1"/>
    <property type="molecule type" value="Genomic_DNA"/>
</dbReference>
<dbReference type="Pfam" id="PF13715">
    <property type="entry name" value="CarbopepD_reg_2"/>
    <property type="match status" value="1"/>
</dbReference>
<dbReference type="InterPro" id="IPR037066">
    <property type="entry name" value="Plug_dom_sf"/>
</dbReference>
<keyword evidence="1" id="KW-0732">Signal</keyword>